<dbReference type="PANTHER" id="PTHR42884">
    <property type="entry name" value="PROPROTEIN CONVERTASE SUBTILISIN/KEXIN-RELATED"/>
    <property type="match status" value="1"/>
</dbReference>
<keyword evidence="6" id="KW-0812">Transmembrane</keyword>
<evidence type="ECO:0000256" key="3">
    <source>
        <dbReference type="ARBA" id="ARBA00022825"/>
    </source>
</evidence>
<dbReference type="PROSITE" id="PS51892">
    <property type="entry name" value="SUBTILASE"/>
    <property type="match status" value="1"/>
</dbReference>
<name>A0A3M2LN99_9ACTN</name>
<feature type="signal peptide" evidence="7">
    <location>
        <begin position="1"/>
        <end position="30"/>
    </location>
</feature>
<keyword evidence="10" id="KW-1185">Reference proteome</keyword>
<dbReference type="SUPFAM" id="SSF52743">
    <property type="entry name" value="Subtilisin-like"/>
    <property type="match status" value="1"/>
</dbReference>
<comment type="caution">
    <text evidence="9">The sequence shown here is derived from an EMBL/GenBank/DDBJ whole genome shotgun (WGS) entry which is preliminary data.</text>
</comment>
<feature type="active site" description="Charge relay system" evidence="4">
    <location>
        <position position="262"/>
    </location>
</feature>
<evidence type="ECO:0000256" key="4">
    <source>
        <dbReference type="PROSITE-ProRule" id="PRU01240"/>
    </source>
</evidence>
<dbReference type="GO" id="GO:0004252">
    <property type="term" value="F:serine-type endopeptidase activity"/>
    <property type="evidence" value="ECO:0007669"/>
    <property type="project" value="UniProtKB-UniRule"/>
</dbReference>
<accession>A0A3M2LN99</accession>
<keyword evidence="7" id="KW-0732">Signal</keyword>
<dbReference type="AlphaFoldDB" id="A0A3M2LN99"/>
<evidence type="ECO:0000256" key="6">
    <source>
        <dbReference type="SAM" id="Phobius"/>
    </source>
</evidence>
<dbReference type="PANTHER" id="PTHR42884:SF14">
    <property type="entry name" value="NEUROENDOCRINE CONVERTASE 1"/>
    <property type="match status" value="1"/>
</dbReference>
<dbReference type="InterPro" id="IPR036852">
    <property type="entry name" value="Peptidase_S8/S53_dom_sf"/>
</dbReference>
<dbReference type="GO" id="GO:0016485">
    <property type="term" value="P:protein processing"/>
    <property type="evidence" value="ECO:0007669"/>
    <property type="project" value="TreeGrafter"/>
</dbReference>
<evidence type="ECO:0000256" key="1">
    <source>
        <dbReference type="ARBA" id="ARBA00022670"/>
    </source>
</evidence>
<dbReference type="Gene3D" id="3.40.50.200">
    <property type="entry name" value="Peptidase S8/S53 domain"/>
    <property type="match status" value="1"/>
</dbReference>
<evidence type="ECO:0000256" key="5">
    <source>
        <dbReference type="SAM" id="MobiDB-lite"/>
    </source>
</evidence>
<keyword evidence="6" id="KW-0472">Membrane</keyword>
<keyword evidence="6" id="KW-1133">Transmembrane helix</keyword>
<feature type="region of interest" description="Disordered" evidence="5">
    <location>
        <begin position="95"/>
        <end position="117"/>
    </location>
</feature>
<keyword evidence="1 4" id="KW-0645">Protease</keyword>
<keyword evidence="3 4" id="KW-0720">Serine protease</keyword>
<dbReference type="OrthoDB" id="3530033at2"/>
<dbReference type="PRINTS" id="PR00723">
    <property type="entry name" value="SUBTILISIN"/>
</dbReference>
<sequence>MPTIRYWRRFAAAVVASVIACNATPQAAAAAPSPRTDEWWFRTWAVQSKIWPMTRGAGVTVAVIDSGVNARLPELAHAVVPGVDLVDHSTDGRVDLDTESPGHGTATAAQISGQGGGSSGYVGLAPEAKVLPIRISHSDGGQTPEAIKTAVDHGAKVINMSYGADATVMTPVHCSPDLAPAIGYALQHDVVLVASSGNEGAGSNWPSQPASCPGVLAVGAVTKELHPWVQTERQNYVTIAAPGGDMRLLDKQGRMHNGAGTSSAAALTAAAVALIRAKNPAMPARTIIQRVLATARPVGSPGWNNRTGFGLLDISAAIDPVGHPVSATAPNPIYDAFERWQKQISSTSPTPKQLLQSPIASNRAKKSTFLSSGTLWLIAGGGLAATLIGVVAIALILRSRNRFRRA</sequence>
<feature type="active site" description="Charge relay system" evidence="4">
    <location>
        <position position="103"/>
    </location>
</feature>
<dbReference type="EMBL" id="RFFG01000077">
    <property type="protein sequence ID" value="RMI38899.1"/>
    <property type="molecule type" value="Genomic_DNA"/>
</dbReference>
<feature type="transmembrane region" description="Helical" evidence="6">
    <location>
        <begin position="375"/>
        <end position="397"/>
    </location>
</feature>
<evidence type="ECO:0000313" key="10">
    <source>
        <dbReference type="Proteomes" id="UP000282674"/>
    </source>
</evidence>
<feature type="domain" description="Peptidase S8/S53" evidence="8">
    <location>
        <begin position="56"/>
        <end position="310"/>
    </location>
</feature>
<protein>
    <recommendedName>
        <fullName evidence="8">Peptidase S8/S53 domain-containing protein</fullName>
    </recommendedName>
</protein>
<feature type="active site" description="Charge relay system" evidence="4">
    <location>
        <position position="65"/>
    </location>
</feature>
<organism evidence="9 10">
    <name type="scientific">Actinomadura harenae</name>
    <dbReference type="NCBI Taxonomy" id="2483351"/>
    <lineage>
        <taxon>Bacteria</taxon>
        <taxon>Bacillati</taxon>
        <taxon>Actinomycetota</taxon>
        <taxon>Actinomycetes</taxon>
        <taxon>Streptosporangiales</taxon>
        <taxon>Thermomonosporaceae</taxon>
        <taxon>Actinomadura</taxon>
    </lineage>
</organism>
<dbReference type="GO" id="GO:0005886">
    <property type="term" value="C:plasma membrane"/>
    <property type="evidence" value="ECO:0007669"/>
    <property type="project" value="TreeGrafter"/>
</dbReference>
<proteinExistence type="inferred from homology"/>
<dbReference type="Pfam" id="PF00082">
    <property type="entry name" value="Peptidase_S8"/>
    <property type="match status" value="1"/>
</dbReference>
<dbReference type="RefSeq" id="WP_122198110.1">
    <property type="nucleotide sequence ID" value="NZ_JBHSKC010000036.1"/>
</dbReference>
<dbReference type="InterPro" id="IPR015500">
    <property type="entry name" value="Peptidase_S8_subtilisin-rel"/>
</dbReference>
<gene>
    <name evidence="9" type="ORF">EBO15_31480</name>
</gene>
<reference evidence="9 10" key="1">
    <citation type="submission" date="2018-10" db="EMBL/GenBank/DDBJ databases">
        <title>Isolation from soil.</title>
        <authorList>
            <person name="Hu J."/>
        </authorList>
    </citation>
    <scope>NUCLEOTIDE SEQUENCE [LARGE SCALE GENOMIC DNA]</scope>
    <source>
        <strain evidence="9 10">NEAU-Ht49</strain>
    </source>
</reference>
<dbReference type="PROSITE" id="PS51257">
    <property type="entry name" value="PROKAR_LIPOPROTEIN"/>
    <property type="match status" value="1"/>
</dbReference>
<dbReference type="Proteomes" id="UP000282674">
    <property type="component" value="Unassembled WGS sequence"/>
</dbReference>
<evidence type="ECO:0000256" key="2">
    <source>
        <dbReference type="ARBA" id="ARBA00022801"/>
    </source>
</evidence>
<comment type="similarity">
    <text evidence="4">Belongs to the peptidase S8 family.</text>
</comment>
<evidence type="ECO:0000313" key="9">
    <source>
        <dbReference type="EMBL" id="RMI38899.1"/>
    </source>
</evidence>
<evidence type="ECO:0000259" key="8">
    <source>
        <dbReference type="Pfam" id="PF00082"/>
    </source>
</evidence>
<feature type="chain" id="PRO_5018251672" description="Peptidase S8/S53 domain-containing protein" evidence="7">
    <location>
        <begin position="31"/>
        <end position="406"/>
    </location>
</feature>
<keyword evidence="2 4" id="KW-0378">Hydrolase</keyword>
<dbReference type="InterPro" id="IPR000209">
    <property type="entry name" value="Peptidase_S8/S53_dom"/>
</dbReference>
<evidence type="ECO:0000256" key="7">
    <source>
        <dbReference type="SAM" id="SignalP"/>
    </source>
</evidence>